<gene>
    <name evidence="3" type="ORF">R3P38DRAFT_3387868</name>
</gene>
<dbReference type="CDD" id="cd02440">
    <property type="entry name" value="AdoMet_MTases"/>
    <property type="match status" value="1"/>
</dbReference>
<feature type="compositionally biased region" description="Polar residues" evidence="1">
    <location>
        <begin position="534"/>
        <end position="550"/>
    </location>
</feature>
<reference evidence="3 4" key="1">
    <citation type="journal article" date="2024" name="J Genomics">
        <title>Draft genome sequencing and assembly of Favolaschia claudopus CIRM-BRFM 2984 isolated from oak limbs.</title>
        <authorList>
            <person name="Navarro D."/>
            <person name="Drula E."/>
            <person name="Chaduli D."/>
            <person name="Cazenave R."/>
            <person name="Ahrendt S."/>
            <person name="Wang J."/>
            <person name="Lipzen A."/>
            <person name="Daum C."/>
            <person name="Barry K."/>
            <person name="Grigoriev I.V."/>
            <person name="Favel A."/>
            <person name="Rosso M.N."/>
            <person name="Martin F."/>
        </authorList>
    </citation>
    <scope>NUCLEOTIDE SEQUENCE [LARGE SCALE GENOMIC DNA]</scope>
    <source>
        <strain evidence="3 4">CIRM-BRFM 2984</strain>
    </source>
</reference>
<dbReference type="Gene3D" id="3.40.50.150">
    <property type="entry name" value="Vaccinia Virus protein VP39"/>
    <property type="match status" value="1"/>
</dbReference>
<feature type="compositionally biased region" description="Acidic residues" evidence="1">
    <location>
        <begin position="436"/>
        <end position="445"/>
    </location>
</feature>
<feature type="region of interest" description="Disordered" evidence="1">
    <location>
        <begin position="1"/>
        <end position="128"/>
    </location>
</feature>
<feature type="region of interest" description="Disordered" evidence="1">
    <location>
        <begin position="791"/>
        <end position="836"/>
    </location>
</feature>
<feature type="compositionally biased region" description="Pro residues" evidence="1">
    <location>
        <begin position="563"/>
        <end position="574"/>
    </location>
</feature>
<feature type="compositionally biased region" description="Pro residues" evidence="1">
    <location>
        <begin position="57"/>
        <end position="68"/>
    </location>
</feature>
<dbReference type="AlphaFoldDB" id="A0AAW0DBD3"/>
<dbReference type="PANTHER" id="PTHR43591">
    <property type="entry name" value="METHYLTRANSFERASE"/>
    <property type="match status" value="1"/>
</dbReference>
<feature type="region of interest" description="Disordered" evidence="1">
    <location>
        <begin position="685"/>
        <end position="727"/>
    </location>
</feature>
<evidence type="ECO:0000313" key="4">
    <source>
        <dbReference type="Proteomes" id="UP001362999"/>
    </source>
</evidence>
<feature type="compositionally biased region" description="Polar residues" evidence="1">
    <location>
        <begin position="110"/>
        <end position="126"/>
    </location>
</feature>
<organism evidence="3 4">
    <name type="scientific">Favolaschia claudopus</name>
    <dbReference type="NCBI Taxonomy" id="2862362"/>
    <lineage>
        <taxon>Eukaryota</taxon>
        <taxon>Fungi</taxon>
        <taxon>Dikarya</taxon>
        <taxon>Basidiomycota</taxon>
        <taxon>Agaricomycotina</taxon>
        <taxon>Agaricomycetes</taxon>
        <taxon>Agaricomycetidae</taxon>
        <taxon>Agaricales</taxon>
        <taxon>Marasmiineae</taxon>
        <taxon>Mycenaceae</taxon>
        <taxon>Favolaschia</taxon>
    </lineage>
</organism>
<feature type="region of interest" description="Disordered" evidence="1">
    <location>
        <begin position="503"/>
        <end position="550"/>
    </location>
</feature>
<sequence>MSSLKRPATSPGSPRSGPSATVAVTVDGGSPATAPLNKRHSTTNLSCLKPGEASPIPTTPAPPRPPRNPARAGASEPKPKKPRRPSTATGAREEVTPWEFFPANAEEFPTLSSDETVKQSKTQTATGRREDVVPWELFPAPSYDTEKETVAVHGSPIQPNHTRSIPYFIPAGPSQNALHFSYSAPPSPENQQRTCTHPLLHPKFSTADRTILQELKRNIDARAAQFVIKGGGVGEGEKGSRGLGRAASMKRGGSKHHAYNRDEVPYPRSYASEVLDLDVWETLACQSLCDSLTFNVFATPPTKVLDIGCGTGTWVLSCGKAWKKCHFVGLDVVPLHPDLGTSELSSRITWVQANFLEGLPFPNEEFDYVHIKRIALGVPEDQWDTLFEEIARVLKPGGAFELIEEDLFFPGKPITEDDDSDSDAVSELRYAHNDSASDDNEDDEASVVTGTGSGTGSGGSRVSYDGSAPTPNTSLGASGTPPRTASPLPMIGSLIREEIVEETGEAVDAREEPAAKKKSFFSSGHPPHHRHSYQPRSSSVSNPTTTMSTSSLLAGLGPAVVPPVPVPSVQPPSPVERKQPRPRGYSTSTLVSPMSPITPITTTPIHHPSVLSLKAADSGDTPAAKPLVSPFLLRTLPKAPANPRDHSLLEGIYNEMNATRFINLSPLSLLANLMGLHFKDVRTHPPLQLTFPPPAPKLPEPEEVTTDDDSDSDDARNALIPSPKRRLSIKSSMRASTLLNSNPGSPRSATFTDALSMADEPRWVNTKDLLKRESRYIVLDETRRSAYSPAARSSFPAMSPVRPLSGLPDVDAPTESKEHPHPPPKMLPIYRTPEGQNRLPNNTFNIDVRTLNMHLALRVAEIVACTESMWEWVASYQANSRVAGRPRAGSLATEVPPRASRIFVKSDPATDAFKSAVLDLTREDFDDLLVRFELDMRDHMAIGSTLRDQFSWPSMPIAASQDRKAFNAACERWEQWQDHQRRKTLSPYGRHQARNSVDSAYVHIHEGNGTIDRPAGPKLEVARGRTPAVESVPPRRKPSRSKAPPDRRLINSRALLSPSGMPSTQVPPAFGECLFRRDRRSSVIARQKRRRRLIALCPFGRNRLIQHTQLLARRKG</sequence>
<comment type="caution">
    <text evidence="3">The sequence shown here is derived from an EMBL/GenBank/DDBJ whole genome shotgun (WGS) entry which is preliminary data.</text>
</comment>
<feature type="compositionally biased region" description="Polar residues" evidence="1">
    <location>
        <begin position="10"/>
        <end position="19"/>
    </location>
</feature>
<dbReference type="Proteomes" id="UP001362999">
    <property type="component" value="Unassembled WGS sequence"/>
</dbReference>
<dbReference type="EMBL" id="JAWWNJ010000009">
    <property type="protein sequence ID" value="KAK7048448.1"/>
    <property type="molecule type" value="Genomic_DNA"/>
</dbReference>
<feature type="compositionally biased region" description="Acidic residues" evidence="1">
    <location>
        <begin position="701"/>
        <end position="712"/>
    </location>
</feature>
<dbReference type="InterPro" id="IPR029063">
    <property type="entry name" value="SAM-dependent_MTases_sf"/>
</dbReference>
<evidence type="ECO:0000313" key="3">
    <source>
        <dbReference type="EMBL" id="KAK7048448.1"/>
    </source>
</evidence>
<dbReference type="Pfam" id="PF13649">
    <property type="entry name" value="Methyltransf_25"/>
    <property type="match status" value="1"/>
</dbReference>
<proteinExistence type="predicted"/>
<accession>A0AAW0DBD3</accession>
<evidence type="ECO:0000259" key="2">
    <source>
        <dbReference type="Pfam" id="PF13649"/>
    </source>
</evidence>
<evidence type="ECO:0000256" key="1">
    <source>
        <dbReference type="SAM" id="MobiDB-lite"/>
    </source>
</evidence>
<dbReference type="InterPro" id="IPR041698">
    <property type="entry name" value="Methyltransf_25"/>
</dbReference>
<protein>
    <submittedName>
        <fullName evidence="3">Methyltransf-25 domain-containing protein</fullName>
    </submittedName>
</protein>
<dbReference type="PANTHER" id="PTHR43591:SF24">
    <property type="entry name" value="2-METHOXY-6-POLYPRENYL-1,4-BENZOQUINOL METHYLASE, MITOCHONDRIAL"/>
    <property type="match status" value="1"/>
</dbReference>
<feature type="compositionally biased region" description="Polar residues" evidence="1">
    <location>
        <begin position="469"/>
        <end position="483"/>
    </location>
</feature>
<name>A0AAW0DBD3_9AGAR</name>
<dbReference type="GO" id="GO:0008168">
    <property type="term" value="F:methyltransferase activity"/>
    <property type="evidence" value="ECO:0007669"/>
    <property type="project" value="TreeGrafter"/>
</dbReference>
<keyword evidence="4" id="KW-1185">Reference proteome</keyword>
<feature type="region of interest" description="Disordered" evidence="1">
    <location>
        <begin position="431"/>
        <end position="488"/>
    </location>
</feature>
<feature type="domain" description="Methyltransferase" evidence="2">
    <location>
        <begin position="304"/>
        <end position="398"/>
    </location>
</feature>
<feature type="region of interest" description="Disordered" evidence="1">
    <location>
        <begin position="237"/>
        <end position="258"/>
    </location>
</feature>
<dbReference type="SUPFAM" id="SSF53335">
    <property type="entry name" value="S-adenosyl-L-methionine-dependent methyltransferases"/>
    <property type="match status" value="1"/>
</dbReference>
<feature type="region of interest" description="Disordered" evidence="1">
    <location>
        <begin position="1007"/>
        <end position="1048"/>
    </location>
</feature>
<feature type="region of interest" description="Disordered" evidence="1">
    <location>
        <begin position="563"/>
        <end position="603"/>
    </location>
</feature>